<reference evidence="6" key="1">
    <citation type="journal article" date="2011" name="Genome Biol.">
        <title>Comparative genomics of the social amoebae Dictyostelium discoideum and Dictyostelium purpureum.</title>
        <authorList>
            <consortium name="US DOE Joint Genome Institute (JGI-PGF)"/>
            <person name="Sucgang R."/>
            <person name="Kuo A."/>
            <person name="Tian X."/>
            <person name="Salerno W."/>
            <person name="Parikh A."/>
            <person name="Feasley C.L."/>
            <person name="Dalin E."/>
            <person name="Tu H."/>
            <person name="Huang E."/>
            <person name="Barry K."/>
            <person name="Lindquist E."/>
            <person name="Shapiro H."/>
            <person name="Bruce D."/>
            <person name="Schmutz J."/>
            <person name="Salamov A."/>
            <person name="Fey P."/>
            <person name="Gaudet P."/>
            <person name="Anjard C."/>
            <person name="Babu M.M."/>
            <person name="Basu S."/>
            <person name="Bushmanova Y."/>
            <person name="van der Wel H."/>
            <person name="Katoh-Kurasawa M."/>
            <person name="Dinh C."/>
            <person name="Coutinho P.M."/>
            <person name="Saito T."/>
            <person name="Elias M."/>
            <person name="Schaap P."/>
            <person name="Kay R.R."/>
            <person name="Henrissat B."/>
            <person name="Eichinger L."/>
            <person name="Rivero F."/>
            <person name="Putnam N.H."/>
            <person name="West C.M."/>
            <person name="Loomis W.F."/>
            <person name="Chisholm R.L."/>
            <person name="Shaulsky G."/>
            <person name="Strassmann J.E."/>
            <person name="Queller D.C."/>
            <person name="Kuspa A."/>
            <person name="Grigoriev I.V."/>
        </authorList>
    </citation>
    <scope>NUCLEOTIDE SEQUENCE [LARGE SCALE GENOMIC DNA]</scope>
    <source>
        <strain evidence="6">QSDP1</strain>
    </source>
</reference>
<dbReference type="GO" id="GO:0030544">
    <property type="term" value="F:Hsp70 protein binding"/>
    <property type="evidence" value="ECO:0000318"/>
    <property type="project" value="GO_Central"/>
</dbReference>
<dbReference type="Pfam" id="PF00249">
    <property type="entry name" value="Myb_DNA-binding"/>
    <property type="match status" value="1"/>
</dbReference>
<dbReference type="InterPro" id="IPR001623">
    <property type="entry name" value="DnaJ_domain"/>
</dbReference>
<dbReference type="InterPro" id="IPR001005">
    <property type="entry name" value="SANT/Myb"/>
</dbReference>
<accession>F0ZEG7</accession>
<keyword evidence="1" id="KW-0175">Coiled coil</keyword>
<dbReference type="SMART" id="SM00717">
    <property type="entry name" value="SANT"/>
    <property type="match status" value="2"/>
</dbReference>
<dbReference type="CDD" id="cd00167">
    <property type="entry name" value="SANT"/>
    <property type="match status" value="2"/>
</dbReference>
<dbReference type="Gene3D" id="1.10.287.110">
    <property type="entry name" value="DnaJ domain"/>
    <property type="match status" value="1"/>
</dbReference>
<dbReference type="Gene3D" id="1.10.10.60">
    <property type="entry name" value="Homeodomain-like"/>
    <property type="match status" value="2"/>
</dbReference>
<dbReference type="GO" id="GO:0006450">
    <property type="term" value="P:regulation of translational fidelity"/>
    <property type="evidence" value="ECO:0007669"/>
    <property type="project" value="InterPro"/>
</dbReference>
<dbReference type="PROSITE" id="PS00636">
    <property type="entry name" value="DNAJ_1"/>
    <property type="match status" value="1"/>
</dbReference>
<dbReference type="GO" id="GO:0005829">
    <property type="term" value="C:cytosol"/>
    <property type="evidence" value="ECO:0000318"/>
    <property type="project" value="GO_Central"/>
</dbReference>
<proteinExistence type="predicted"/>
<dbReference type="Proteomes" id="UP000001064">
    <property type="component" value="Unassembled WGS sequence"/>
</dbReference>
<dbReference type="PANTHER" id="PTHR43999:SF1">
    <property type="entry name" value="DNAJ HOMOLOG SUBFAMILY C MEMBER 2"/>
    <property type="match status" value="1"/>
</dbReference>
<dbReference type="FunCoup" id="F0ZEG7">
    <property type="interactions" value="547"/>
</dbReference>
<feature type="domain" description="Myb-like" evidence="4">
    <location>
        <begin position="430"/>
        <end position="472"/>
    </location>
</feature>
<feature type="coiled-coil region" evidence="1">
    <location>
        <begin position="398"/>
        <end position="432"/>
    </location>
</feature>
<organism evidence="5 6">
    <name type="scientific">Dictyostelium purpureum</name>
    <name type="common">Slime mold</name>
    <dbReference type="NCBI Taxonomy" id="5786"/>
    <lineage>
        <taxon>Eukaryota</taxon>
        <taxon>Amoebozoa</taxon>
        <taxon>Evosea</taxon>
        <taxon>Eumycetozoa</taxon>
        <taxon>Dictyostelia</taxon>
        <taxon>Dictyosteliales</taxon>
        <taxon>Dictyosteliaceae</taxon>
        <taxon>Dictyostelium</taxon>
    </lineage>
</organism>
<feature type="region of interest" description="Disordered" evidence="2">
    <location>
        <begin position="521"/>
        <end position="589"/>
    </location>
</feature>
<dbReference type="SUPFAM" id="SSF46689">
    <property type="entry name" value="Homeodomain-like"/>
    <property type="match status" value="2"/>
</dbReference>
<dbReference type="PROSITE" id="PS50076">
    <property type="entry name" value="DNAJ_2"/>
    <property type="match status" value="1"/>
</dbReference>
<dbReference type="RefSeq" id="XP_003285795.1">
    <property type="nucleotide sequence ID" value="XM_003285747.1"/>
</dbReference>
<evidence type="ECO:0000313" key="5">
    <source>
        <dbReference type="EMBL" id="EGC37691.1"/>
    </source>
</evidence>
<dbReference type="InterPro" id="IPR009057">
    <property type="entry name" value="Homeodomain-like_sf"/>
</dbReference>
<feature type="compositionally biased region" description="Basic and acidic residues" evidence="2">
    <location>
        <begin position="576"/>
        <end position="589"/>
    </location>
</feature>
<dbReference type="Pfam" id="PF23082">
    <property type="entry name" value="Myb_DNA-binding_2"/>
    <property type="match status" value="1"/>
</dbReference>
<dbReference type="AlphaFoldDB" id="F0ZEG7"/>
<dbReference type="InterPro" id="IPR018253">
    <property type="entry name" value="DnaJ_domain_CS"/>
</dbReference>
<dbReference type="eggNOG" id="KOG0724">
    <property type="taxonomic scope" value="Eukaryota"/>
</dbReference>
<dbReference type="CDD" id="cd06257">
    <property type="entry name" value="DnaJ"/>
    <property type="match status" value="1"/>
</dbReference>
<feature type="domain" description="J" evidence="3">
    <location>
        <begin position="94"/>
        <end position="162"/>
    </location>
</feature>
<dbReference type="EMBL" id="GL870993">
    <property type="protein sequence ID" value="EGC37691.1"/>
    <property type="molecule type" value="Genomic_DNA"/>
</dbReference>
<feature type="domain" description="Myb-like" evidence="4">
    <location>
        <begin position="576"/>
        <end position="629"/>
    </location>
</feature>
<dbReference type="OMA" id="SFWYDFD"/>
<dbReference type="SUPFAM" id="SSF46565">
    <property type="entry name" value="Chaperone J-domain"/>
    <property type="match status" value="1"/>
</dbReference>
<gene>
    <name evidence="5" type="ORF">DICPUDRAFT_29919</name>
</gene>
<dbReference type="SMART" id="SM00271">
    <property type="entry name" value="DnaJ"/>
    <property type="match status" value="1"/>
</dbReference>
<feature type="compositionally biased region" description="Basic and acidic residues" evidence="2">
    <location>
        <begin position="275"/>
        <end position="340"/>
    </location>
</feature>
<sequence>MSLTISLSSPKSDDKEFIIDSLGWDNCTHLIEPVGKQFELVWAKIQKGDIEVIGLVDSDSENKEDKSSGEESEDLEQFKKKYHSRQLAKQAEQDHYEIMGLGHLRWRANDNDIKQAYKKMILVCHPDKNQDLGGNDEAFKALVKSYNILSDLKKRRAYDSSEPFDDDLPSAEDVESGNFYKVFEPVFEMNSRWSSIQPAPKLGDDKTPYDRVVKFYNFWWSFKSWRDFSFEDDHDYDQAECREEKRWMERENEKKRAKLRKAEATRIQDLANMAYKKDPRIQKKVQEEENKKKNAKEAKAEAKRKAQEEKEAAERAERERVEAEERKKKEEADEKKRIKQEQQAIVKKNKVNFRNACNSLQPIPRIEDVELIIASLENIQLVDITNEMDSKPDGEQKKQVFQNNLNIIQEKVREQERQFQESRKQNQQQKEVKEERVWTEEELHQLAKAIQKFPPGIQNRWETIAQCIPTRSLKDVIAKAKSAQPTQAKAFTKPVVQVVGSEYDKLKSKVGEKEIKSALSSKVDLGQVPPSELDKPTATTTTTAATTTTTAATTTNSTTTETPAQPAEQKSAKPAAKKEKAVEWTPEEQKLLEEGLQKIDKSAEDRWDQIAAKVGKSKKDCVARYKYLVTLVKTQASK</sequence>
<evidence type="ECO:0000256" key="2">
    <source>
        <dbReference type="SAM" id="MobiDB-lite"/>
    </source>
</evidence>
<dbReference type="KEGG" id="dpp:DICPUDRAFT_29919"/>
<dbReference type="PROSITE" id="PS50090">
    <property type="entry name" value="MYB_LIKE"/>
    <property type="match status" value="2"/>
</dbReference>
<evidence type="ECO:0000259" key="4">
    <source>
        <dbReference type="PROSITE" id="PS50090"/>
    </source>
</evidence>
<name>F0ZEG7_DICPU</name>
<evidence type="ECO:0000259" key="3">
    <source>
        <dbReference type="PROSITE" id="PS50076"/>
    </source>
</evidence>
<evidence type="ECO:0000256" key="1">
    <source>
        <dbReference type="SAM" id="Coils"/>
    </source>
</evidence>
<feature type="region of interest" description="Disordered" evidence="2">
    <location>
        <begin position="275"/>
        <end position="341"/>
    </location>
</feature>
<feature type="compositionally biased region" description="Low complexity" evidence="2">
    <location>
        <begin position="537"/>
        <end position="574"/>
    </location>
</feature>
<dbReference type="VEuPathDB" id="AmoebaDB:DICPUDRAFT_29919"/>
<dbReference type="PRINTS" id="PR00625">
    <property type="entry name" value="JDOMAIN"/>
</dbReference>
<dbReference type="OrthoDB" id="1690618at2759"/>
<evidence type="ECO:0008006" key="7">
    <source>
        <dbReference type="Google" id="ProtNLM"/>
    </source>
</evidence>
<dbReference type="GeneID" id="10499363"/>
<protein>
    <recommendedName>
        <fullName evidence="7">DnaJ homolog subfamily C member 2</fullName>
    </recommendedName>
</protein>
<dbReference type="PANTHER" id="PTHR43999">
    <property type="entry name" value="DNAJ HOMOLOG SUBFAMILY C MEMBER 2"/>
    <property type="match status" value="1"/>
</dbReference>
<evidence type="ECO:0000313" key="6">
    <source>
        <dbReference type="Proteomes" id="UP000001064"/>
    </source>
</evidence>
<dbReference type="InterPro" id="IPR036869">
    <property type="entry name" value="J_dom_sf"/>
</dbReference>
<dbReference type="GO" id="GO:0043022">
    <property type="term" value="F:ribosome binding"/>
    <property type="evidence" value="ECO:0000318"/>
    <property type="project" value="GO_Central"/>
</dbReference>
<dbReference type="Pfam" id="PF21884">
    <property type="entry name" value="ZUO1-like_ZHD"/>
    <property type="match status" value="1"/>
</dbReference>
<dbReference type="InterPro" id="IPR044634">
    <property type="entry name" value="Zuotin/DnaJC2"/>
</dbReference>
<dbReference type="InterPro" id="IPR054076">
    <property type="entry name" value="ZUO1-like_ZHD"/>
</dbReference>
<dbReference type="GO" id="GO:0051083">
    <property type="term" value="P:'de novo' cotranslational protein folding"/>
    <property type="evidence" value="ECO:0000318"/>
    <property type="project" value="GO_Central"/>
</dbReference>
<dbReference type="InParanoid" id="F0ZEG7"/>
<keyword evidence="6" id="KW-1185">Reference proteome</keyword>
<dbReference type="Pfam" id="PF00226">
    <property type="entry name" value="DnaJ"/>
    <property type="match status" value="1"/>
</dbReference>
<dbReference type="STRING" id="5786.F0ZEG7"/>